<evidence type="ECO:0000256" key="1">
    <source>
        <dbReference type="ARBA" id="ARBA00022679"/>
    </source>
</evidence>
<dbReference type="InterPro" id="IPR029055">
    <property type="entry name" value="Ntn_hydrolases_N"/>
</dbReference>
<evidence type="ECO:0000259" key="3">
    <source>
        <dbReference type="PROSITE" id="PS51278"/>
    </source>
</evidence>
<dbReference type="PANTHER" id="PTHR11907">
    <property type="entry name" value="AMIDOPHOSPHORIBOSYLTRANSFERASE"/>
    <property type="match status" value="1"/>
</dbReference>
<dbReference type="PROSITE" id="PS51278">
    <property type="entry name" value="GATASE_TYPE_2"/>
    <property type="match status" value="1"/>
</dbReference>
<dbReference type="EMBL" id="JPKZ01000316">
    <property type="protein sequence ID" value="KHN87999.1"/>
    <property type="molecule type" value="Genomic_DNA"/>
</dbReference>
<dbReference type="SUPFAM" id="SSF53271">
    <property type="entry name" value="PRTase-like"/>
    <property type="match status" value="1"/>
</dbReference>
<evidence type="ECO:0000313" key="5">
    <source>
        <dbReference type="Proteomes" id="UP000031036"/>
    </source>
</evidence>
<organism evidence="4 5">
    <name type="scientific">Toxocara canis</name>
    <name type="common">Canine roundworm</name>
    <dbReference type="NCBI Taxonomy" id="6265"/>
    <lineage>
        <taxon>Eukaryota</taxon>
        <taxon>Metazoa</taxon>
        <taxon>Ecdysozoa</taxon>
        <taxon>Nematoda</taxon>
        <taxon>Chromadorea</taxon>
        <taxon>Rhabditida</taxon>
        <taxon>Spirurina</taxon>
        <taxon>Ascaridomorpha</taxon>
        <taxon>Ascaridoidea</taxon>
        <taxon>Toxocaridae</taxon>
        <taxon>Toxocara</taxon>
    </lineage>
</organism>
<gene>
    <name evidence="4" type="primary">Prat</name>
    <name evidence="4" type="ORF">Tcan_18531</name>
</gene>
<protein>
    <submittedName>
        <fullName evidence="4">Amidophosphoribosyltransferase</fullName>
    </submittedName>
</protein>
<evidence type="ECO:0000256" key="2">
    <source>
        <dbReference type="ARBA" id="ARBA00022962"/>
    </source>
</evidence>
<keyword evidence="1 4" id="KW-0808">Transferase</keyword>
<dbReference type="OMA" id="HCMACIT"/>
<dbReference type="Gene3D" id="3.40.50.2020">
    <property type="match status" value="1"/>
</dbReference>
<feature type="domain" description="Glutamine amidotransferase type-2" evidence="3">
    <location>
        <begin position="1"/>
        <end position="82"/>
    </location>
</feature>
<sequence>MSSVTMSYSLLVMTYDRIYALRDPYGNRPLCVGTMYSTPYPNNGEIRKALAFIAASESCAIESVAELKCEVKPGEIIELSRSGIRSVLQDNKCNLSGKSAAGFWLKNRSLKQILLAPFPIPRRQLQWGSPRRYEQVLHRNSYVGRSFIQPNTALRQKAILKKFGVIRENVEGKRIILIDDSIVRGNTMGIIVRMLRAHGATEVHLRIASPPLKFPCFMGINIPSKNELIAANFSVDEICSQLGADSIHYLSIGGLKRAVMGGIARLTDAKKGHCMACITGEYPKKLDW</sequence>
<dbReference type="AlphaFoldDB" id="A0A0B2W2U6"/>
<dbReference type="InterPro" id="IPR017932">
    <property type="entry name" value="GATase_2_dom"/>
</dbReference>
<dbReference type="STRING" id="6265.A0A0B2W2U6"/>
<keyword evidence="4" id="KW-0328">Glycosyltransferase</keyword>
<dbReference type="Gene3D" id="3.60.20.10">
    <property type="entry name" value="Glutamine Phosphoribosylpyrophosphate, subunit 1, domain 1"/>
    <property type="match status" value="1"/>
</dbReference>
<keyword evidence="5" id="KW-1185">Reference proteome</keyword>
<keyword evidence="2" id="KW-0315">Glutamine amidotransferase</keyword>
<dbReference type="OrthoDB" id="5834960at2759"/>
<dbReference type="InterPro" id="IPR029057">
    <property type="entry name" value="PRTase-like"/>
</dbReference>
<dbReference type="Proteomes" id="UP000031036">
    <property type="component" value="Unassembled WGS sequence"/>
</dbReference>
<reference evidence="4 5" key="1">
    <citation type="submission" date="2014-11" db="EMBL/GenBank/DDBJ databases">
        <title>Genetic blueprint of the zoonotic pathogen Toxocara canis.</title>
        <authorList>
            <person name="Zhu X.-Q."/>
            <person name="Korhonen P.K."/>
            <person name="Cai H."/>
            <person name="Young N.D."/>
            <person name="Nejsum P."/>
            <person name="von Samson-Himmelstjerna G."/>
            <person name="Boag P.R."/>
            <person name="Tan P."/>
            <person name="Li Q."/>
            <person name="Min J."/>
            <person name="Yang Y."/>
            <person name="Wang X."/>
            <person name="Fang X."/>
            <person name="Hall R.S."/>
            <person name="Hofmann A."/>
            <person name="Sternberg P.W."/>
            <person name="Jex A.R."/>
            <person name="Gasser R.B."/>
        </authorList>
    </citation>
    <scope>NUCLEOTIDE SEQUENCE [LARGE SCALE GENOMIC DNA]</scope>
    <source>
        <strain evidence="4">PN_DK_2014</strain>
    </source>
</reference>
<dbReference type="CDD" id="cd06223">
    <property type="entry name" value="PRTases_typeI"/>
    <property type="match status" value="1"/>
</dbReference>
<proteinExistence type="predicted"/>
<dbReference type="GO" id="GO:0016757">
    <property type="term" value="F:glycosyltransferase activity"/>
    <property type="evidence" value="ECO:0007669"/>
    <property type="project" value="UniProtKB-KW"/>
</dbReference>
<evidence type="ECO:0000313" key="4">
    <source>
        <dbReference type="EMBL" id="KHN87999.1"/>
    </source>
</evidence>
<dbReference type="InterPro" id="IPR000836">
    <property type="entry name" value="PRTase_dom"/>
</dbReference>
<dbReference type="SUPFAM" id="SSF56235">
    <property type="entry name" value="N-terminal nucleophile aminohydrolases (Ntn hydrolases)"/>
    <property type="match status" value="1"/>
</dbReference>
<name>A0A0B2W2U6_TOXCA</name>
<comment type="caution">
    <text evidence="4">The sequence shown here is derived from an EMBL/GenBank/DDBJ whole genome shotgun (WGS) entry which is preliminary data.</text>
</comment>
<accession>A0A0B2W2U6</accession>